<accession>A0A512BD06</accession>
<keyword evidence="3" id="KW-1185">Reference proteome</keyword>
<feature type="chain" id="PRO_5021781595" evidence="1">
    <location>
        <begin position="24"/>
        <end position="62"/>
    </location>
</feature>
<proteinExistence type="predicted"/>
<evidence type="ECO:0000256" key="1">
    <source>
        <dbReference type="SAM" id="SignalP"/>
    </source>
</evidence>
<dbReference type="Proteomes" id="UP000321513">
    <property type="component" value="Unassembled WGS sequence"/>
</dbReference>
<organism evidence="2 3">
    <name type="scientific">Segetibacter aerophilus</name>
    <dbReference type="NCBI Taxonomy" id="670293"/>
    <lineage>
        <taxon>Bacteria</taxon>
        <taxon>Pseudomonadati</taxon>
        <taxon>Bacteroidota</taxon>
        <taxon>Chitinophagia</taxon>
        <taxon>Chitinophagales</taxon>
        <taxon>Chitinophagaceae</taxon>
        <taxon>Segetibacter</taxon>
    </lineage>
</organism>
<evidence type="ECO:0000313" key="2">
    <source>
        <dbReference type="EMBL" id="GEO09814.1"/>
    </source>
</evidence>
<gene>
    <name evidence="2" type="ORF">SAE01_23100</name>
</gene>
<name>A0A512BD06_9BACT</name>
<dbReference type="EMBL" id="BJYT01000008">
    <property type="protein sequence ID" value="GEO09814.1"/>
    <property type="molecule type" value="Genomic_DNA"/>
</dbReference>
<reference evidence="2 3" key="1">
    <citation type="submission" date="2019-07" db="EMBL/GenBank/DDBJ databases">
        <title>Whole genome shotgun sequence of Segetibacter aerophilus NBRC 106135.</title>
        <authorList>
            <person name="Hosoyama A."/>
            <person name="Uohara A."/>
            <person name="Ohji S."/>
            <person name="Ichikawa N."/>
        </authorList>
    </citation>
    <scope>NUCLEOTIDE SEQUENCE [LARGE SCALE GENOMIC DNA]</scope>
    <source>
        <strain evidence="2 3">NBRC 106135</strain>
    </source>
</reference>
<protein>
    <submittedName>
        <fullName evidence="2">Uncharacterized protein</fullName>
    </submittedName>
</protein>
<comment type="caution">
    <text evidence="2">The sequence shown here is derived from an EMBL/GenBank/DDBJ whole genome shotgun (WGS) entry which is preliminary data.</text>
</comment>
<evidence type="ECO:0000313" key="3">
    <source>
        <dbReference type="Proteomes" id="UP000321513"/>
    </source>
</evidence>
<dbReference type="AlphaFoldDB" id="A0A512BD06"/>
<keyword evidence="1" id="KW-0732">Signal</keyword>
<feature type="signal peptide" evidence="1">
    <location>
        <begin position="1"/>
        <end position="23"/>
    </location>
</feature>
<sequence>MKTRQVATIIHAMSALLYFPASAKLGSDGIKIAPIATRDKITKGVTFFNVFDFIKTGSNFNE</sequence>